<dbReference type="KEGG" id="bxy:BXY_25010"/>
<dbReference type="HOGENOM" id="CLU_1458568_0_0_10"/>
<evidence type="ECO:0008006" key="4">
    <source>
        <dbReference type="Google" id="ProtNLM"/>
    </source>
</evidence>
<reference evidence="2 3" key="2">
    <citation type="submission" date="2010-03" db="EMBL/GenBank/DDBJ databases">
        <authorList>
            <person name="Pajon A."/>
        </authorList>
    </citation>
    <scope>NUCLEOTIDE SEQUENCE [LARGE SCALE GENOMIC DNA]</scope>
    <source>
        <strain evidence="2 3">XB1A</strain>
    </source>
</reference>
<keyword evidence="1" id="KW-0732">Signal</keyword>
<feature type="signal peptide" evidence="1">
    <location>
        <begin position="1"/>
        <end position="17"/>
    </location>
</feature>
<gene>
    <name evidence="2" type="ORF">BXY_25010</name>
</gene>
<feature type="chain" id="PRO_5003082355" description="Lipoprotein" evidence="1">
    <location>
        <begin position="18"/>
        <end position="185"/>
    </location>
</feature>
<organism evidence="2 3">
    <name type="scientific">Bacteroides xylanisolvens XB1A</name>
    <dbReference type="NCBI Taxonomy" id="657309"/>
    <lineage>
        <taxon>Bacteria</taxon>
        <taxon>Pseudomonadati</taxon>
        <taxon>Bacteroidota</taxon>
        <taxon>Bacteroidia</taxon>
        <taxon>Bacteroidales</taxon>
        <taxon>Bacteroidaceae</taxon>
        <taxon>Bacteroides</taxon>
    </lineage>
</organism>
<dbReference type="PROSITE" id="PS51257">
    <property type="entry name" value="PROKAR_LIPOPROTEIN"/>
    <property type="match status" value="1"/>
</dbReference>
<dbReference type="eggNOG" id="ENOG502ZZJ1">
    <property type="taxonomic scope" value="Bacteria"/>
</dbReference>
<evidence type="ECO:0000313" key="2">
    <source>
        <dbReference type="EMBL" id="CBK67555.1"/>
    </source>
</evidence>
<dbReference type="AlphaFoldDB" id="D6CZF3"/>
<proteinExistence type="predicted"/>
<evidence type="ECO:0000313" key="3">
    <source>
        <dbReference type="Proteomes" id="UP000008795"/>
    </source>
</evidence>
<evidence type="ECO:0000256" key="1">
    <source>
        <dbReference type="SAM" id="SignalP"/>
    </source>
</evidence>
<dbReference type="EMBL" id="FP929033">
    <property type="protein sequence ID" value="CBK67555.1"/>
    <property type="molecule type" value="Genomic_DNA"/>
</dbReference>
<reference evidence="2 3" key="1">
    <citation type="submission" date="2010-03" db="EMBL/GenBank/DDBJ databases">
        <title>The genome sequence of Bacteriodes xylanisolvens XB1A.</title>
        <authorList>
            <consortium name="metaHIT consortium -- http://www.metahit.eu/"/>
            <person name="Pajon A."/>
            <person name="Turner K."/>
            <person name="Parkhill J."/>
            <person name="Bernalier A."/>
        </authorList>
    </citation>
    <scope>NUCLEOTIDE SEQUENCE [LARGE SCALE GENOMIC DNA]</scope>
    <source>
        <strain evidence="2 3">XB1A</strain>
    </source>
</reference>
<accession>D6CZF3</accession>
<sequence length="185" mass="21321">MITTMKLKLLFSPFVFCLVFGCGSRSTSEKAIADFVQTDKQGVWTDLQFEVIEMGEPVMITVGDSIRILKETFEKKREEELDFANTHVERYSSSLQKEGFSAMREFYQNRVDKYQKMADSLSRLKPVLPASYADTDPQKVLAQEVTCKYSIMAPFIKARQEITETFVLNADGSKCYRYKLGRSRR</sequence>
<name>D6CZF3_9BACE</name>
<protein>
    <recommendedName>
        <fullName evidence="4">Lipoprotein</fullName>
    </recommendedName>
</protein>
<dbReference type="Proteomes" id="UP000008795">
    <property type="component" value="Chromosome"/>
</dbReference>